<evidence type="ECO:0000313" key="10">
    <source>
        <dbReference type="Proteomes" id="UP001431429"/>
    </source>
</evidence>
<dbReference type="Proteomes" id="UP001431429">
    <property type="component" value="Unassembled WGS sequence"/>
</dbReference>
<evidence type="ECO:0000259" key="8">
    <source>
        <dbReference type="PROSITE" id="PS50156"/>
    </source>
</evidence>
<reference evidence="9" key="1">
    <citation type="submission" date="2022-06" db="EMBL/GenBank/DDBJ databases">
        <title>Genome public.</title>
        <authorList>
            <person name="Sun Q."/>
        </authorList>
    </citation>
    <scope>NUCLEOTIDE SEQUENCE</scope>
    <source>
        <strain evidence="9">CWNU-1</strain>
    </source>
</reference>
<keyword evidence="4 7" id="KW-0812">Transmembrane</keyword>
<dbReference type="EMBL" id="JAMQAW010000066">
    <property type="protein sequence ID" value="MCM2393243.1"/>
    <property type="molecule type" value="Genomic_DNA"/>
</dbReference>
<feature type="transmembrane region" description="Helical" evidence="7">
    <location>
        <begin position="673"/>
        <end position="695"/>
    </location>
</feature>
<keyword evidence="3" id="KW-1003">Cell membrane</keyword>
<dbReference type="RefSeq" id="WP_250923546.1">
    <property type="nucleotide sequence ID" value="NZ_JAMQAW010000066.1"/>
</dbReference>
<dbReference type="PANTHER" id="PTHR33406">
    <property type="entry name" value="MEMBRANE PROTEIN MJ1562-RELATED"/>
    <property type="match status" value="1"/>
</dbReference>
<feature type="transmembrane region" description="Helical" evidence="7">
    <location>
        <begin position="539"/>
        <end position="556"/>
    </location>
</feature>
<keyword evidence="6 7" id="KW-0472">Membrane</keyword>
<dbReference type="InterPro" id="IPR004869">
    <property type="entry name" value="MMPL_dom"/>
</dbReference>
<evidence type="ECO:0000256" key="1">
    <source>
        <dbReference type="ARBA" id="ARBA00004651"/>
    </source>
</evidence>
<keyword evidence="10" id="KW-1185">Reference proteome</keyword>
<feature type="transmembrane region" description="Helical" evidence="7">
    <location>
        <begin position="218"/>
        <end position="239"/>
    </location>
</feature>
<feature type="domain" description="SSD" evidence="8">
    <location>
        <begin position="237"/>
        <end position="350"/>
    </location>
</feature>
<evidence type="ECO:0000256" key="3">
    <source>
        <dbReference type="ARBA" id="ARBA00022475"/>
    </source>
</evidence>
<dbReference type="Gene3D" id="1.20.1640.10">
    <property type="entry name" value="Multidrug efflux transporter AcrB transmembrane domain"/>
    <property type="match status" value="2"/>
</dbReference>
<name>A0ABT0UXD2_9ACTN</name>
<evidence type="ECO:0000256" key="7">
    <source>
        <dbReference type="SAM" id="Phobius"/>
    </source>
</evidence>
<evidence type="ECO:0000256" key="2">
    <source>
        <dbReference type="ARBA" id="ARBA00010157"/>
    </source>
</evidence>
<organism evidence="9 10">
    <name type="scientific">Streptomyces albipurpureus</name>
    <dbReference type="NCBI Taxonomy" id="2897419"/>
    <lineage>
        <taxon>Bacteria</taxon>
        <taxon>Bacillati</taxon>
        <taxon>Actinomycetota</taxon>
        <taxon>Actinomycetes</taxon>
        <taxon>Kitasatosporales</taxon>
        <taxon>Streptomycetaceae</taxon>
        <taxon>Streptomyces</taxon>
    </lineage>
</organism>
<protein>
    <submittedName>
        <fullName evidence="9">MMPL family transporter</fullName>
    </submittedName>
</protein>
<dbReference type="Pfam" id="PF03176">
    <property type="entry name" value="MMPL"/>
    <property type="match status" value="2"/>
</dbReference>
<proteinExistence type="inferred from homology"/>
<feature type="transmembrane region" description="Helical" evidence="7">
    <location>
        <begin position="194"/>
        <end position="211"/>
    </location>
</feature>
<dbReference type="PROSITE" id="PS50156">
    <property type="entry name" value="SSD"/>
    <property type="match status" value="1"/>
</dbReference>
<dbReference type="PANTHER" id="PTHR33406:SF6">
    <property type="entry name" value="MEMBRANE PROTEIN YDGH-RELATED"/>
    <property type="match status" value="1"/>
</dbReference>
<dbReference type="SUPFAM" id="SSF82866">
    <property type="entry name" value="Multidrug efflux transporter AcrB transmembrane domain"/>
    <property type="match status" value="2"/>
</dbReference>
<dbReference type="InterPro" id="IPR000731">
    <property type="entry name" value="SSD"/>
</dbReference>
<comment type="similarity">
    <text evidence="2">Belongs to the resistance-nodulation-cell division (RND) (TC 2.A.6) family. MmpL subfamily.</text>
</comment>
<feature type="transmembrane region" description="Helical" evidence="7">
    <location>
        <begin position="595"/>
        <end position="616"/>
    </location>
</feature>
<comment type="subcellular location">
    <subcellularLocation>
        <location evidence="1">Cell membrane</location>
        <topology evidence="1">Multi-pass membrane protein</topology>
    </subcellularLocation>
</comment>
<evidence type="ECO:0000256" key="6">
    <source>
        <dbReference type="ARBA" id="ARBA00023136"/>
    </source>
</evidence>
<feature type="transmembrane region" description="Helical" evidence="7">
    <location>
        <begin position="251"/>
        <end position="271"/>
    </location>
</feature>
<dbReference type="InterPro" id="IPR050545">
    <property type="entry name" value="Mycobact_MmpL"/>
</dbReference>
<comment type="caution">
    <text evidence="9">The sequence shown here is derived from an EMBL/GenBank/DDBJ whole genome shotgun (WGS) entry which is preliminary data.</text>
</comment>
<evidence type="ECO:0000313" key="9">
    <source>
        <dbReference type="EMBL" id="MCM2393243.1"/>
    </source>
</evidence>
<sequence>MIRSLTSFATRRRWVTIIVWTLLGAALTIVGQSMMFSATDSQAGDFLPKGYDSAAALEIAEDKFDAKPDGNAATVLVARTDGRKLTVQDRKTISEIATELGNRRISAPKPEMLMKDHSQTPRVGESAMAPDGTFQLLSVSVSGNMNDPGLRDVYREFRDTAEEEFGEQGMRVGFTGGIASNADIVEAGELREKIIGIMTMGLIILLNVVVFRSVLAALLPLIAVSLIGGVAAGAVAGSAELLDIKLDASTPSLITVVLLGIGIDYFLFLLFRFREQLRTHPEQDAVTAAAATAGRVGNAILSAGLTIVAAFATLGVASFGQFRVLGPAIAISVLVMLLASLTLMPALLAVSGRAMFWPAKAWKEEHQGGLSARLGLELTRRPVRYLIGSLALLGVLSAGAFGVKMSYDPAGQPKTAAVKVAAEISRSLPAGATDPHTVYVRSDGGTLEQDALSALTGSLAKTEGVGQVAPPTLNPDRTAARIDVILSVKSDTQQARDLVSGPIRSAIEKNTPANAEAHITGTAAVFADIATAVEKDLRLVFPIAAALICLILLLLLRSVLAPLVLMIAVGLGFAATLGAGTLAFQHLLDRPGISFTLPLVLFLFVVALGTDYNILISDRIKEEMDKPVTVRHAVAEAVRHTAPAIATAGLVLAGSFASLVANPATQEVGFATALGIVLSSFVLSIVLVPAVAVLLGRGLWWPRRPDRSAARHTSATDHRFRSPLDGDSAAFDRVGHFATGADVDRRLGQREH</sequence>
<keyword evidence="5 7" id="KW-1133">Transmembrane helix</keyword>
<accession>A0ABT0UXD2</accession>
<feature type="transmembrane region" description="Helical" evidence="7">
    <location>
        <begin position="383"/>
        <end position="403"/>
    </location>
</feature>
<gene>
    <name evidence="9" type="ORF">NBG84_34060</name>
</gene>
<feature type="transmembrane region" description="Helical" evidence="7">
    <location>
        <begin position="328"/>
        <end position="350"/>
    </location>
</feature>
<feature type="transmembrane region" description="Helical" evidence="7">
    <location>
        <begin position="637"/>
        <end position="661"/>
    </location>
</feature>
<feature type="transmembrane region" description="Helical" evidence="7">
    <location>
        <begin position="299"/>
        <end position="322"/>
    </location>
</feature>
<evidence type="ECO:0000256" key="5">
    <source>
        <dbReference type="ARBA" id="ARBA00022989"/>
    </source>
</evidence>
<evidence type="ECO:0000256" key="4">
    <source>
        <dbReference type="ARBA" id="ARBA00022692"/>
    </source>
</evidence>
<feature type="transmembrane region" description="Helical" evidence="7">
    <location>
        <begin position="563"/>
        <end position="583"/>
    </location>
</feature>